<evidence type="ECO:0000256" key="3">
    <source>
        <dbReference type="ARBA" id="ARBA00022723"/>
    </source>
</evidence>
<comment type="cofactor">
    <cofactor evidence="1">
        <name>[4Fe-4S] cluster</name>
        <dbReference type="ChEBI" id="CHEBI:49883"/>
    </cofactor>
</comment>
<reference evidence="7 8" key="1">
    <citation type="submission" date="2012-12" db="EMBL/GenBank/DDBJ databases">
        <title>Genome assembly of Marinobacter sp. AK21.</title>
        <authorList>
            <person name="Khatri I."/>
            <person name="Kumar R."/>
            <person name="Vaidya B."/>
            <person name="Subramanian S."/>
            <person name="Pinnaka A."/>
        </authorList>
    </citation>
    <scope>NUCLEOTIDE SEQUENCE [LARGE SCALE GENOMIC DNA]</scope>
    <source>
        <strain evidence="7 8">AK21</strain>
    </source>
</reference>
<dbReference type="GO" id="GO:0046872">
    <property type="term" value="F:metal ion binding"/>
    <property type="evidence" value="ECO:0007669"/>
    <property type="project" value="UniProtKB-KW"/>
</dbReference>
<dbReference type="Pfam" id="PF04055">
    <property type="entry name" value="Radical_SAM"/>
    <property type="match status" value="1"/>
</dbReference>
<dbReference type="InterPro" id="IPR013785">
    <property type="entry name" value="Aldolase_TIM"/>
</dbReference>
<protein>
    <submittedName>
        <fullName evidence="7">Radical SAM</fullName>
    </submittedName>
</protein>
<dbReference type="SFLD" id="SFLDS00029">
    <property type="entry name" value="Radical_SAM"/>
    <property type="match status" value="1"/>
</dbReference>
<dbReference type="CDD" id="cd01335">
    <property type="entry name" value="Radical_SAM"/>
    <property type="match status" value="1"/>
</dbReference>
<dbReference type="EMBL" id="ANIE01000008">
    <property type="protein sequence ID" value="KEF30439.1"/>
    <property type="molecule type" value="Genomic_DNA"/>
</dbReference>
<evidence type="ECO:0000313" key="8">
    <source>
        <dbReference type="Proteomes" id="UP000035057"/>
    </source>
</evidence>
<keyword evidence="2" id="KW-0949">S-adenosyl-L-methionine</keyword>
<keyword evidence="5" id="KW-0411">Iron-sulfur</keyword>
<dbReference type="GO" id="GO:0051536">
    <property type="term" value="F:iron-sulfur cluster binding"/>
    <property type="evidence" value="ECO:0007669"/>
    <property type="project" value="UniProtKB-KW"/>
</dbReference>
<dbReference type="GO" id="GO:0003824">
    <property type="term" value="F:catalytic activity"/>
    <property type="evidence" value="ECO:0007669"/>
    <property type="project" value="InterPro"/>
</dbReference>
<name>A0A072MYD9_9GAMM</name>
<keyword evidence="8" id="KW-1185">Reference proteome</keyword>
<gene>
    <name evidence="7" type="ORF">D777_02987</name>
</gene>
<evidence type="ECO:0000256" key="1">
    <source>
        <dbReference type="ARBA" id="ARBA00001966"/>
    </source>
</evidence>
<sequence length="374" mass="42344">MNYTADHYRTRATGKALELLANQEDWITRFELVKGFSSTIRSSEYHLTNACNIRCKGCWFFEYGHDKGAREKTDIADWRDFIKRESERGVNSALLIGGEPTLFEERIAEFAIHMDTLAISTNGLIKLPFGAPFTNATVFISLFGGGPLDDDLRAIKPNGKAFTGLFDSALANYRNDPRATFVYAVTEDGIEYIEDTVKKIRDNGNRLTFNFYSKYDSNHPLKLENERRLLELLSNLKVKYPKTITNHPEHIKAIVTGNSWLGTFSYEVCPSISCDHPDNISRKSNGNPILPGFNTYKPDLETLEVCCTSGHCSDCRDSQAVYSWLLTGLKASLRSEEALKTWIEVAEAYWSQFIWSPYCQVTDTSINNRLIATS</sequence>
<organism evidence="7 8">
    <name type="scientific">Marinobacter nitratireducens</name>
    <dbReference type="NCBI Taxonomy" id="1137280"/>
    <lineage>
        <taxon>Bacteria</taxon>
        <taxon>Pseudomonadati</taxon>
        <taxon>Pseudomonadota</taxon>
        <taxon>Gammaproteobacteria</taxon>
        <taxon>Pseudomonadales</taxon>
        <taxon>Marinobacteraceae</taxon>
        <taxon>Marinobacter</taxon>
    </lineage>
</organism>
<dbReference type="RefSeq" id="WP_201443379.1">
    <property type="nucleotide sequence ID" value="NZ_ANIE01000008.1"/>
</dbReference>
<dbReference type="SUPFAM" id="SSF102114">
    <property type="entry name" value="Radical SAM enzymes"/>
    <property type="match status" value="1"/>
</dbReference>
<evidence type="ECO:0000313" key="7">
    <source>
        <dbReference type="EMBL" id="KEF30439.1"/>
    </source>
</evidence>
<dbReference type="Gene3D" id="3.20.20.70">
    <property type="entry name" value="Aldolase class I"/>
    <property type="match status" value="1"/>
</dbReference>
<dbReference type="STRING" id="1137280.D777_02987"/>
<evidence type="ECO:0000259" key="6">
    <source>
        <dbReference type="PROSITE" id="PS51918"/>
    </source>
</evidence>
<proteinExistence type="predicted"/>
<feature type="domain" description="Radical SAM core" evidence="6">
    <location>
        <begin position="32"/>
        <end position="258"/>
    </location>
</feature>
<keyword evidence="3" id="KW-0479">Metal-binding</keyword>
<dbReference type="InterPro" id="IPR058240">
    <property type="entry name" value="rSAM_sf"/>
</dbReference>
<accession>A0A072MYD9</accession>
<evidence type="ECO:0000256" key="2">
    <source>
        <dbReference type="ARBA" id="ARBA00022691"/>
    </source>
</evidence>
<evidence type="ECO:0000256" key="5">
    <source>
        <dbReference type="ARBA" id="ARBA00023014"/>
    </source>
</evidence>
<dbReference type="InterPro" id="IPR007197">
    <property type="entry name" value="rSAM"/>
</dbReference>
<dbReference type="PATRIC" id="fig|1137280.3.peg.2804"/>
<keyword evidence="4" id="KW-0408">Iron</keyword>
<dbReference type="PROSITE" id="PS51918">
    <property type="entry name" value="RADICAL_SAM"/>
    <property type="match status" value="1"/>
</dbReference>
<comment type="caution">
    <text evidence="7">The sequence shown here is derived from an EMBL/GenBank/DDBJ whole genome shotgun (WGS) entry which is preliminary data.</text>
</comment>
<evidence type="ECO:0000256" key="4">
    <source>
        <dbReference type="ARBA" id="ARBA00023004"/>
    </source>
</evidence>
<dbReference type="Proteomes" id="UP000035057">
    <property type="component" value="Unassembled WGS sequence"/>
</dbReference>
<dbReference type="AlphaFoldDB" id="A0A072MYD9"/>